<gene>
    <name evidence="2" type="ORF">GALL_479450</name>
</gene>
<protein>
    <submittedName>
        <fullName evidence="2">General secretion pathway protein K</fullName>
    </submittedName>
</protein>
<organism evidence="2">
    <name type="scientific">mine drainage metagenome</name>
    <dbReference type="NCBI Taxonomy" id="410659"/>
    <lineage>
        <taxon>unclassified sequences</taxon>
        <taxon>metagenomes</taxon>
        <taxon>ecological metagenomes</taxon>
    </lineage>
</organism>
<dbReference type="InterPro" id="IPR049179">
    <property type="entry name" value="T2SSK_SAM-like_2nd"/>
</dbReference>
<reference evidence="2" key="1">
    <citation type="submission" date="2016-10" db="EMBL/GenBank/DDBJ databases">
        <title>Sequence of Gallionella enrichment culture.</title>
        <authorList>
            <person name="Poehlein A."/>
            <person name="Muehling M."/>
            <person name="Daniel R."/>
        </authorList>
    </citation>
    <scope>NUCLEOTIDE SEQUENCE</scope>
</reference>
<dbReference type="AlphaFoldDB" id="A0A1J5PS77"/>
<sequence>MVLPLAPGQGPVSTPVNLNTAPPEVLLASVPGLDIAQARALVQARSSQPMTTLADASRLAGSAQVHFDAATHVFATRFFSVTGQLQLGSTSVQEVSVLQRDGQDVKVLRRTREVVPSAAASTLQ</sequence>
<dbReference type="EMBL" id="MLJW01004201">
    <property type="protein sequence ID" value="OIQ70444.1"/>
    <property type="molecule type" value="Genomic_DNA"/>
</dbReference>
<comment type="caution">
    <text evidence="2">The sequence shown here is derived from an EMBL/GenBank/DDBJ whole genome shotgun (WGS) entry which is preliminary data.</text>
</comment>
<dbReference type="InterPro" id="IPR010994">
    <property type="entry name" value="RuvA_2-like"/>
</dbReference>
<name>A0A1J5PS77_9ZZZZ</name>
<proteinExistence type="predicted"/>
<dbReference type="Pfam" id="PF03934">
    <property type="entry name" value="T2SSK"/>
    <property type="match status" value="1"/>
</dbReference>
<feature type="domain" description="T2SS protein K second SAM-like" evidence="1">
    <location>
        <begin position="16"/>
        <end position="70"/>
    </location>
</feature>
<evidence type="ECO:0000313" key="2">
    <source>
        <dbReference type="EMBL" id="OIQ70444.1"/>
    </source>
</evidence>
<dbReference type="SUPFAM" id="SSF47781">
    <property type="entry name" value="RuvA domain 2-like"/>
    <property type="match status" value="1"/>
</dbReference>
<accession>A0A1J5PS77</accession>
<evidence type="ECO:0000259" key="1">
    <source>
        <dbReference type="Pfam" id="PF03934"/>
    </source>
</evidence>